<evidence type="ECO:0000313" key="8">
    <source>
        <dbReference type="Proteomes" id="UP000190322"/>
    </source>
</evidence>
<feature type="binding site" evidence="5">
    <location>
        <position position="114"/>
    </location>
    <ligand>
        <name>Mg(2+)</name>
        <dbReference type="ChEBI" id="CHEBI:18420"/>
    </ligand>
</feature>
<dbReference type="PANTHER" id="PTHR32308">
    <property type="entry name" value="LYASE BETA SUBUNIT, PUTATIVE (AFU_ORTHOLOGUE AFUA_4G13030)-RELATED"/>
    <property type="match status" value="1"/>
</dbReference>
<sequence length="270" mass="30074">MQKTLFLFVPATRLDRVPKARDSGADKIIIDLEDAVADDQKQDVRTALMAFDATAQHSYWLRINASHTAEYHLDIACIKQLNNLAGVLLPKCQNALQVESLHHQINTPVIAMIETAVGVANIANIATSKGLWAMSFGRLDLMHELGVRLDSQASELIFDKIRADLLIHSVANGLNSPIETIFAEFDNEAGLRACVRHWSDFGFGGQLLIHPKQITTVRQVLKMDEDELAFAQAIYQKHQETGDTVFAIDGKMVDLPLIHWANRLLKTAKN</sequence>
<keyword evidence="7" id="KW-0456">Lyase</keyword>
<evidence type="ECO:0000256" key="4">
    <source>
        <dbReference type="PIRSR" id="PIRSR015582-1"/>
    </source>
</evidence>
<dbReference type="Pfam" id="PF03328">
    <property type="entry name" value="HpcH_HpaI"/>
    <property type="match status" value="1"/>
</dbReference>
<dbReference type="PIRSF" id="PIRSF015582">
    <property type="entry name" value="Cit_lyase_B"/>
    <property type="match status" value="1"/>
</dbReference>
<evidence type="ECO:0000313" key="7">
    <source>
        <dbReference type="EMBL" id="OOR85470.1"/>
    </source>
</evidence>
<dbReference type="PANTHER" id="PTHR32308:SF10">
    <property type="entry name" value="CITRATE LYASE SUBUNIT BETA"/>
    <property type="match status" value="1"/>
</dbReference>
<gene>
    <name evidence="7" type="ORF">B0180_01380</name>
</gene>
<dbReference type="InterPro" id="IPR011206">
    <property type="entry name" value="Citrate_lyase_beta/mcl1/mcl2"/>
</dbReference>
<evidence type="ECO:0000256" key="1">
    <source>
        <dbReference type="ARBA" id="ARBA00001946"/>
    </source>
</evidence>
<organism evidence="7 8">
    <name type="scientific">Moraxella canis</name>
    <dbReference type="NCBI Taxonomy" id="90239"/>
    <lineage>
        <taxon>Bacteria</taxon>
        <taxon>Pseudomonadati</taxon>
        <taxon>Pseudomonadota</taxon>
        <taxon>Gammaproteobacteria</taxon>
        <taxon>Moraxellales</taxon>
        <taxon>Moraxellaceae</taxon>
        <taxon>Moraxella</taxon>
    </lineage>
</organism>
<comment type="cofactor">
    <cofactor evidence="1">
        <name>Mg(2+)</name>
        <dbReference type="ChEBI" id="CHEBI:18420"/>
    </cofactor>
</comment>
<keyword evidence="2 5" id="KW-0479">Metal-binding</keyword>
<feature type="binding site" evidence="4">
    <location>
        <position position="62"/>
    </location>
    <ligand>
        <name>substrate</name>
    </ligand>
</feature>
<dbReference type="InterPro" id="IPR040442">
    <property type="entry name" value="Pyrv_kinase-like_dom_sf"/>
</dbReference>
<name>A0A1S9ZQ54_9GAMM</name>
<feature type="binding site" evidence="4">
    <location>
        <position position="114"/>
    </location>
    <ligand>
        <name>substrate</name>
    </ligand>
</feature>
<dbReference type="Gene3D" id="3.20.20.60">
    <property type="entry name" value="Phosphoenolpyruvate-binding domains"/>
    <property type="match status" value="1"/>
</dbReference>
<accession>A0A1S9ZQ54</accession>
<evidence type="ECO:0000256" key="5">
    <source>
        <dbReference type="PIRSR" id="PIRSR015582-2"/>
    </source>
</evidence>
<dbReference type="RefSeq" id="WP_078255328.1">
    <property type="nucleotide sequence ID" value="NZ_MUXT01000001.1"/>
</dbReference>
<dbReference type="Proteomes" id="UP000190322">
    <property type="component" value="Unassembled WGS sequence"/>
</dbReference>
<dbReference type="GO" id="GO:0000287">
    <property type="term" value="F:magnesium ion binding"/>
    <property type="evidence" value="ECO:0007669"/>
    <property type="project" value="TreeGrafter"/>
</dbReference>
<dbReference type="SUPFAM" id="SSF51621">
    <property type="entry name" value="Phosphoenolpyruvate/pyruvate domain"/>
    <property type="match status" value="1"/>
</dbReference>
<keyword evidence="3 5" id="KW-0460">Magnesium</keyword>
<evidence type="ECO:0000256" key="3">
    <source>
        <dbReference type="ARBA" id="ARBA00022842"/>
    </source>
</evidence>
<feature type="binding site" evidence="5">
    <location>
        <position position="140"/>
    </location>
    <ligand>
        <name>Mg(2+)</name>
        <dbReference type="ChEBI" id="CHEBI:18420"/>
    </ligand>
</feature>
<evidence type="ECO:0000256" key="2">
    <source>
        <dbReference type="ARBA" id="ARBA00022723"/>
    </source>
</evidence>
<protein>
    <submittedName>
        <fullName evidence="7">CoA ester lyase</fullName>
    </submittedName>
</protein>
<proteinExistence type="predicted"/>
<dbReference type="InterPro" id="IPR015813">
    <property type="entry name" value="Pyrv/PenolPyrv_kinase-like_dom"/>
</dbReference>
<feature type="domain" description="HpcH/HpaI aldolase/citrate lyase" evidence="6">
    <location>
        <begin position="6"/>
        <end position="211"/>
    </location>
</feature>
<dbReference type="EMBL" id="MUXT01000001">
    <property type="protein sequence ID" value="OOR85470.1"/>
    <property type="molecule type" value="Genomic_DNA"/>
</dbReference>
<evidence type="ECO:0000259" key="6">
    <source>
        <dbReference type="Pfam" id="PF03328"/>
    </source>
</evidence>
<dbReference type="InterPro" id="IPR005000">
    <property type="entry name" value="Aldolase/citrate-lyase_domain"/>
</dbReference>
<dbReference type="AlphaFoldDB" id="A0A1S9ZQ54"/>
<dbReference type="GO" id="GO:0016829">
    <property type="term" value="F:lyase activity"/>
    <property type="evidence" value="ECO:0007669"/>
    <property type="project" value="UniProtKB-KW"/>
</dbReference>
<comment type="caution">
    <text evidence="7">The sequence shown here is derived from an EMBL/GenBank/DDBJ whole genome shotgun (WGS) entry which is preliminary data.</text>
</comment>
<dbReference type="GO" id="GO:0006107">
    <property type="term" value="P:oxaloacetate metabolic process"/>
    <property type="evidence" value="ECO:0007669"/>
    <property type="project" value="TreeGrafter"/>
</dbReference>
<reference evidence="7 8" key="1">
    <citation type="submission" date="2017-02" db="EMBL/GenBank/DDBJ databases">
        <title>Draft genome sequence of Moraxella canis CCUG 8415A type strain.</title>
        <authorList>
            <person name="Engstrom-Jakobsson H."/>
            <person name="Salva-Serra F."/>
            <person name="Thorell K."/>
            <person name="Gonzales-Siles L."/>
            <person name="Karlsson R."/>
            <person name="Boulund F."/>
            <person name="Engstrand L."/>
            <person name="Moore E."/>
        </authorList>
    </citation>
    <scope>NUCLEOTIDE SEQUENCE [LARGE SCALE GENOMIC DNA]</scope>
    <source>
        <strain evidence="7 8">CCUG 8415A</strain>
    </source>
</reference>